<evidence type="ECO:0000313" key="2">
    <source>
        <dbReference type="Proteomes" id="UP000031668"/>
    </source>
</evidence>
<dbReference type="EMBL" id="JWZT01001161">
    <property type="protein sequence ID" value="KII72619.1"/>
    <property type="molecule type" value="Genomic_DNA"/>
</dbReference>
<dbReference type="Proteomes" id="UP000031668">
    <property type="component" value="Unassembled WGS sequence"/>
</dbReference>
<proteinExistence type="predicted"/>
<dbReference type="AlphaFoldDB" id="A0A0C2J490"/>
<sequence length="284" mass="32849">MFVIEQARNMLRAAVRYGVNKKVIQGSSFLDFTQNVRSAAKIVIKNTDAPNHKIVEYGDLVTIHIVGTTHGSQKSCKDLILSEHPCAVFTEVSDTLLLSFEYFCTNIYSWQDIYNTWFRRKQNTEFSGKEFLVAFQTEFLEDLKMHFKGESEHKMNILKFIKETRINSPNPDNLMVYWQSFPKLYKALVRDRDELMALNIAQRTDLMLNKSIYNPGKLSFVLELRHNLNFVTIVGIGHVRGIVENFLVDITEHLNELNIKTQEGNKPVTDLCERVCAFDSELEL</sequence>
<dbReference type="PANTHER" id="PTHR21530">
    <property type="entry name" value="PHEROMONE SHUTDOWN PROTEIN"/>
    <property type="match status" value="1"/>
</dbReference>
<evidence type="ECO:0008006" key="3">
    <source>
        <dbReference type="Google" id="ProtNLM"/>
    </source>
</evidence>
<name>A0A0C2J490_THEKT</name>
<accession>A0A0C2J490</accession>
<dbReference type="InterPro" id="IPR046345">
    <property type="entry name" value="TraB_PrgY-like"/>
</dbReference>
<dbReference type="PANTHER" id="PTHR21530:SF7">
    <property type="entry name" value="TRAB DOMAIN-CONTAINING PROTEIN"/>
    <property type="match status" value="1"/>
</dbReference>
<reference evidence="1 2" key="1">
    <citation type="journal article" date="2014" name="Genome Biol. Evol.">
        <title>The genome of the myxosporean Thelohanellus kitauei shows adaptations to nutrient acquisition within its fish host.</title>
        <authorList>
            <person name="Yang Y."/>
            <person name="Xiong J."/>
            <person name="Zhou Z."/>
            <person name="Huo F."/>
            <person name="Miao W."/>
            <person name="Ran C."/>
            <person name="Liu Y."/>
            <person name="Zhang J."/>
            <person name="Feng J."/>
            <person name="Wang M."/>
            <person name="Wang M."/>
            <person name="Wang L."/>
            <person name="Yao B."/>
        </authorList>
    </citation>
    <scope>NUCLEOTIDE SEQUENCE [LARGE SCALE GENOMIC DNA]</scope>
    <source>
        <strain evidence="1">Wuqing</strain>
    </source>
</reference>
<comment type="caution">
    <text evidence="1">The sequence shown here is derived from an EMBL/GenBank/DDBJ whole genome shotgun (WGS) entry which is preliminary data.</text>
</comment>
<keyword evidence="2" id="KW-1185">Reference proteome</keyword>
<gene>
    <name evidence="1" type="ORF">RF11_06451</name>
</gene>
<protein>
    <recommendedName>
        <fullName evidence="3">TraB domain-containing protein</fullName>
    </recommendedName>
</protein>
<evidence type="ECO:0000313" key="1">
    <source>
        <dbReference type="EMBL" id="KII72619.1"/>
    </source>
</evidence>
<organism evidence="1 2">
    <name type="scientific">Thelohanellus kitauei</name>
    <name type="common">Myxosporean</name>
    <dbReference type="NCBI Taxonomy" id="669202"/>
    <lineage>
        <taxon>Eukaryota</taxon>
        <taxon>Metazoa</taxon>
        <taxon>Cnidaria</taxon>
        <taxon>Myxozoa</taxon>
        <taxon>Myxosporea</taxon>
        <taxon>Bivalvulida</taxon>
        <taxon>Platysporina</taxon>
        <taxon>Myxobolidae</taxon>
        <taxon>Thelohanellus</taxon>
    </lineage>
</organism>